<dbReference type="EnsemblMetazoa" id="G32643.4">
    <property type="protein sequence ID" value="G32643.4:cds"/>
    <property type="gene ID" value="G32643"/>
</dbReference>
<sequence>MRKKLPNPFPYYLKRALMVAAVPYFIYSNYKIYEAYTVVQQRKIDKKKNIESEKKTATENEEKSRTGSITTPGSPTAGKSSSAAENIRVRRVYQQQQNSNVFFQSKKEDILRECQETLKSLCKEYSSLEKTETEKTTDDTQ</sequence>
<feature type="region of interest" description="Disordered" evidence="1">
    <location>
        <begin position="47"/>
        <end position="87"/>
    </location>
</feature>
<feature type="compositionally biased region" description="Polar residues" evidence="1">
    <location>
        <begin position="66"/>
        <end position="84"/>
    </location>
</feature>
<dbReference type="InterPro" id="IPR054148">
    <property type="entry name" value="ASNSD1-SEP"/>
</dbReference>
<dbReference type="AlphaFoldDB" id="A0A8W8MEQ8"/>
<protein>
    <submittedName>
        <fullName evidence="2">Uncharacterized protein</fullName>
    </submittedName>
</protein>
<proteinExistence type="predicted"/>
<name>A0A8W8MEQ8_MAGGI</name>
<organism evidence="2 3">
    <name type="scientific">Magallana gigas</name>
    <name type="common">Pacific oyster</name>
    <name type="synonym">Crassostrea gigas</name>
    <dbReference type="NCBI Taxonomy" id="29159"/>
    <lineage>
        <taxon>Eukaryota</taxon>
        <taxon>Metazoa</taxon>
        <taxon>Spiralia</taxon>
        <taxon>Lophotrochozoa</taxon>
        <taxon>Mollusca</taxon>
        <taxon>Bivalvia</taxon>
        <taxon>Autobranchia</taxon>
        <taxon>Pteriomorphia</taxon>
        <taxon>Ostreida</taxon>
        <taxon>Ostreoidea</taxon>
        <taxon>Ostreidae</taxon>
        <taxon>Magallana</taxon>
    </lineage>
</organism>
<evidence type="ECO:0000313" key="2">
    <source>
        <dbReference type="EnsemblMetazoa" id="G32643.4:cds"/>
    </source>
</evidence>
<evidence type="ECO:0000256" key="1">
    <source>
        <dbReference type="SAM" id="MobiDB-lite"/>
    </source>
</evidence>
<dbReference type="Pfam" id="PF21975">
    <property type="entry name" value="ASNSD1-SEP"/>
    <property type="match status" value="1"/>
</dbReference>
<evidence type="ECO:0000313" key="3">
    <source>
        <dbReference type="Proteomes" id="UP000005408"/>
    </source>
</evidence>
<feature type="compositionally biased region" description="Basic and acidic residues" evidence="1">
    <location>
        <begin position="47"/>
        <end position="65"/>
    </location>
</feature>
<keyword evidence="3" id="KW-1185">Reference proteome</keyword>
<reference evidence="2" key="1">
    <citation type="submission" date="2022-08" db="UniProtKB">
        <authorList>
            <consortium name="EnsemblMetazoa"/>
        </authorList>
    </citation>
    <scope>IDENTIFICATION</scope>
    <source>
        <strain evidence="2">05x7-T-G4-1.051#20</strain>
    </source>
</reference>
<accession>A0A8W8MEQ8</accession>
<dbReference type="Proteomes" id="UP000005408">
    <property type="component" value="Unassembled WGS sequence"/>
</dbReference>